<keyword evidence="4" id="KW-0489">Methyltransferase</keyword>
<evidence type="ECO:0000256" key="7">
    <source>
        <dbReference type="ARBA" id="ARBA00022747"/>
    </source>
</evidence>
<dbReference type="STRING" id="416944.SAMN05421548_1525"/>
<evidence type="ECO:0000313" key="13">
    <source>
        <dbReference type="Proteomes" id="UP000198908"/>
    </source>
</evidence>
<reference evidence="13" key="1">
    <citation type="submission" date="2016-09" db="EMBL/GenBank/DDBJ databases">
        <authorList>
            <person name="Varghese N."/>
            <person name="Submissions S."/>
        </authorList>
    </citation>
    <scope>NUCLEOTIDE SEQUENCE [LARGE SCALE GENOMIC DNA]</scope>
    <source>
        <strain evidence="13">TNe-862</strain>
    </source>
</reference>
<evidence type="ECO:0000256" key="1">
    <source>
        <dbReference type="ARBA" id="ARBA00006594"/>
    </source>
</evidence>
<feature type="domain" description="Type I restriction modification DNA specificity" evidence="10">
    <location>
        <begin position="645"/>
        <end position="789"/>
    </location>
</feature>
<dbReference type="GO" id="GO:0009007">
    <property type="term" value="F:site-specific DNA-methyltransferase (adenine-specific) activity"/>
    <property type="evidence" value="ECO:0007669"/>
    <property type="project" value="UniProtKB-EC"/>
</dbReference>
<evidence type="ECO:0000313" key="12">
    <source>
        <dbReference type="EMBL" id="SDE46154.1"/>
    </source>
</evidence>
<dbReference type="GO" id="GO:0032259">
    <property type="term" value="P:methylation"/>
    <property type="evidence" value="ECO:0007669"/>
    <property type="project" value="UniProtKB-KW"/>
</dbReference>
<dbReference type="GO" id="GO:0009307">
    <property type="term" value="P:DNA restriction-modification system"/>
    <property type="evidence" value="ECO:0007669"/>
    <property type="project" value="UniProtKB-KW"/>
</dbReference>
<dbReference type="GO" id="GO:0003677">
    <property type="term" value="F:DNA binding"/>
    <property type="evidence" value="ECO:0007669"/>
    <property type="project" value="UniProtKB-KW"/>
</dbReference>
<dbReference type="InterPro" id="IPR029063">
    <property type="entry name" value="SAM-dependent_MTases_sf"/>
</dbReference>
<dbReference type="Proteomes" id="UP000198908">
    <property type="component" value="Unassembled WGS sequence"/>
</dbReference>
<name>A0A1G7D399_9BURK</name>
<evidence type="ECO:0000256" key="2">
    <source>
        <dbReference type="ARBA" id="ARBA00010923"/>
    </source>
</evidence>
<dbReference type="Gene3D" id="3.40.50.150">
    <property type="entry name" value="Vaccinia Virus protein VP39"/>
    <property type="match status" value="1"/>
</dbReference>
<dbReference type="InterPro" id="IPR051537">
    <property type="entry name" value="DNA_Adenine_Mtase"/>
</dbReference>
<evidence type="ECO:0000256" key="9">
    <source>
        <dbReference type="ARBA" id="ARBA00047942"/>
    </source>
</evidence>
<dbReference type="InterPro" id="IPR044946">
    <property type="entry name" value="Restrct_endonuc_typeI_TRD_sf"/>
</dbReference>
<evidence type="ECO:0000256" key="5">
    <source>
        <dbReference type="ARBA" id="ARBA00022679"/>
    </source>
</evidence>
<dbReference type="InterPro" id="IPR000055">
    <property type="entry name" value="Restrct_endonuc_typeI_TRD"/>
</dbReference>
<evidence type="ECO:0000256" key="6">
    <source>
        <dbReference type="ARBA" id="ARBA00022691"/>
    </source>
</evidence>
<dbReference type="Pfam" id="PF02384">
    <property type="entry name" value="N6_Mtase"/>
    <property type="match status" value="1"/>
</dbReference>
<dbReference type="PANTHER" id="PTHR42933:SF1">
    <property type="entry name" value="SITE-SPECIFIC DNA-METHYLTRANSFERASE (ADENINE-SPECIFIC)"/>
    <property type="match status" value="1"/>
</dbReference>
<dbReference type="SUPFAM" id="SSF116734">
    <property type="entry name" value="DNA methylase specificity domain"/>
    <property type="match status" value="1"/>
</dbReference>
<keyword evidence="6" id="KW-0949">S-adenosyl-L-methionine</keyword>
<feature type="domain" description="DNA methylase adenine-specific" evidence="11">
    <location>
        <begin position="316"/>
        <end position="579"/>
    </location>
</feature>
<dbReference type="EMBL" id="FMYQ01000052">
    <property type="protein sequence ID" value="SDE46154.1"/>
    <property type="molecule type" value="Genomic_DNA"/>
</dbReference>
<keyword evidence="5" id="KW-0808">Transferase</keyword>
<evidence type="ECO:0000256" key="8">
    <source>
        <dbReference type="ARBA" id="ARBA00023125"/>
    </source>
</evidence>
<keyword evidence="13" id="KW-1185">Reference proteome</keyword>
<dbReference type="PANTHER" id="PTHR42933">
    <property type="entry name" value="SLR6095 PROTEIN"/>
    <property type="match status" value="1"/>
</dbReference>
<comment type="similarity">
    <text evidence="2">Belongs to the type-I restriction system S methylase family.</text>
</comment>
<dbReference type="CDD" id="cd02440">
    <property type="entry name" value="AdoMet_MTases"/>
    <property type="match status" value="1"/>
</dbReference>
<dbReference type="InterPro" id="IPR003356">
    <property type="entry name" value="DNA_methylase_A-5"/>
</dbReference>
<organism evidence="12 13">
    <name type="scientific">Paraburkholderia lycopersici</name>
    <dbReference type="NCBI Taxonomy" id="416944"/>
    <lineage>
        <taxon>Bacteria</taxon>
        <taxon>Pseudomonadati</taxon>
        <taxon>Pseudomonadota</taxon>
        <taxon>Betaproteobacteria</taxon>
        <taxon>Burkholderiales</taxon>
        <taxon>Burkholderiaceae</taxon>
        <taxon>Paraburkholderia</taxon>
    </lineage>
</organism>
<keyword evidence="8" id="KW-0238">DNA-binding</keyword>
<keyword evidence="7" id="KW-0680">Restriction system</keyword>
<dbReference type="SUPFAM" id="SSF53335">
    <property type="entry name" value="S-adenosyl-L-methionine-dependent methyltransferases"/>
    <property type="match status" value="1"/>
</dbReference>
<comment type="catalytic activity">
    <reaction evidence="9">
        <text>a 2'-deoxyadenosine in DNA + S-adenosyl-L-methionine = an N(6)-methyl-2'-deoxyadenosine in DNA + S-adenosyl-L-homocysteine + H(+)</text>
        <dbReference type="Rhea" id="RHEA:15197"/>
        <dbReference type="Rhea" id="RHEA-COMP:12418"/>
        <dbReference type="Rhea" id="RHEA-COMP:12419"/>
        <dbReference type="ChEBI" id="CHEBI:15378"/>
        <dbReference type="ChEBI" id="CHEBI:57856"/>
        <dbReference type="ChEBI" id="CHEBI:59789"/>
        <dbReference type="ChEBI" id="CHEBI:90615"/>
        <dbReference type="ChEBI" id="CHEBI:90616"/>
        <dbReference type="EC" id="2.1.1.72"/>
    </reaction>
</comment>
<comment type="similarity">
    <text evidence="1">Belongs to the N(4)/N(6)-methyltransferase family.</text>
</comment>
<evidence type="ECO:0000259" key="10">
    <source>
        <dbReference type="Pfam" id="PF01420"/>
    </source>
</evidence>
<dbReference type="Pfam" id="PF01420">
    <property type="entry name" value="Methylase_S"/>
    <property type="match status" value="1"/>
</dbReference>
<sequence>MTKNERRTENVVRDQLRELAYYDSDCDIQVDEQKSNIEAVRRLLRTASKSGQGGIGAPEFIISAPSTPDFLVIIECKADPKDHVSSQYTSSVKSGVPIEETPVQLAKRVQRFAVDGILHYAARLAKEFNVIAVAVSGETAKSAVFSAYLHPKGAAEARVLNAKSGQSIEKLLSWTDFIEHATFDPAVQRMRFDELMSFARDLHEFMRDHAKLTESEKPLLVSGTLIALRNKAFSVSFDAQTPEDLQTEWMKVIQTEIQKAAIPQAKKDNMTQPYSSIAVHPELGKPTKNYPKGVLHELIKRLNEKVWPFISIYHDFDVVGQFYGEFLKYTGGDKKALGIVLTPRHVTELFALLANVGKDSVVLDICAGTGGFLISAMHQMTKTATTAAEVKRIKQKGLIGVEQQPNMFALAASNMILRGDGKANLYQGSCFDSAIASAIKKHECDTGLLNPPFSQNDVDLHELRFIRHMLDSLKKGGTGIAIVPMSCAISPRAARTELIKSHTLEAVMSMPDELFYPVGVITCVMVFTAHVPHAVSDRKTWFGYWKDDGFIKTKHRGRIDSEHNWPKIRDRWVEMYRNKEVHAGESVLRKVGPEDEWCAEAYMETDYSHVPARMFADTVKNFASWRLRRPEPLKIADLDGEKAAWKAFRMSDLFSMKKGKRLTKANMTAGEVPFIGAIDNNNGVTGYVAQTALHPGGTITVNYNGAGVAEAFYQPTPYRCSDDVNVLYPNFDMSPEVAMFLATVIRLEKYRFSYGRKWHLERMEKSEIRLPATDKGEPDWEFMKNYIKKLPFSAQIH</sequence>
<evidence type="ECO:0000256" key="4">
    <source>
        <dbReference type="ARBA" id="ARBA00022603"/>
    </source>
</evidence>
<dbReference type="PRINTS" id="PR00507">
    <property type="entry name" value="N12N6MTFRASE"/>
</dbReference>
<protein>
    <recommendedName>
        <fullName evidence="3">site-specific DNA-methyltransferase (adenine-specific)</fullName>
        <ecNumber evidence="3">2.1.1.72</ecNumber>
    </recommendedName>
</protein>
<dbReference type="EC" id="2.1.1.72" evidence="3"/>
<dbReference type="RefSeq" id="WP_218137062.1">
    <property type="nucleotide sequence ID" value="NZ_FMYQ01000052.1"/>
</dbReference>
<evidence type="ECO:0000256" key="3">
    <source>
        <dbReference type="ARBA" id="ARBA00011900"/>
    </source>
</evidence>
<dbReference type="AlphaFoldDB" id="A0A1G7D399"/>
<dbReference type="GO" id="GO:0008170">
    <property type="term" value="F:N-methyltransferase activity"/>
    <property type="evidence" value="ECO:0007669"/>
    <property type="project" value="InterPro"/>
</dbReference>
<dbReference type="Gene3D" id="3.90.220.20">
    <property type="entry name" value="DNA methylase specificity domains"/>
    <property type="match status" value="1"/>
</dbReference>
<proteinExistence type="inferred from homology"/>
<evidence type="ECO:0000259" key="11">
    <source>
        <dbReference type="Pfam" id="PF02384"/>
    </source>
</evidence>
<accession>A0A1G7D399</accession>
<gene>
    <name evidence="12" type="ORF">SAMN05421548_1525</name>
</gene>